<feature type="transmembrane region" description="Helical" evidence="12">
    <location>
        <begin position="624"/>
        <end position="643"/>
    </location>
</feature>
<feature type="transmembrane region" description="Helical" evidence="12">
    <location>
        <begin position="350"/>
        <end position="369"/>
    </location>
</feature>
<evidence type="ECO:0000256" key="12">
    <source>
        <dbReference type="SAM" id="Phobius"/>
    </source>
</evidence>
<dbReference type="PRINTS" id="PR00075">
    <property type="entry name" value="FACDDSATRASE"/>
</dbReference>
<evidence type="ECO:0000256" key="6">
    <source>
        <dbReference type="ARBA" id="ARBA00022989"/>
    </source>
</evidence>
<evidence type="ECO:0000313" key="14">
    <source>
        <dbReference type="EMBL" id="KAH0913566.1"/>
    </source>
</evidence>
<dbReference type="Proteomes" id="UP000824890">
    <property type="component" value="Unassembled WGS sequence"/>
</dbReference>
<comment type="caution">
    <text evidence="14">The sequence shown here is derived from an EMBL/GenBank/DDBJ whole genome shotgun (WGS) entry which is preliminary data.</text>
</comment>
<evidence type="ECO:0000256" key="8">
    <source>
        <dbReference type="ARBA" id="ARBA00023004"/>
    </source>
</evidence>
<evidence type="ECO:0000256" key="10">
    <source>
        <dbReference type="ARBA" id="ARBA00023136"/>
    </source>
</evidence>
<keyword evidence="9" id="KW-0443">Lipid metabolism</keyword>
<dbReference type="EMBL" id="JAGKQM010000009">
    <property type="protein sequence ID" value="KAH0913566.1"/>
    <property type="molecule type" value="Genomic_DNA"/>
</dbReference>
<dbReference type="InterPro" id="IPR005804">
    <property type="entry name" value="FA_desaturase_dom"/>
</dbReference>
<evidence type="ECO:0000256" key="4">
    <source>
        <dbReference type="ARBA" id="ARBA00022692"/>
    </source>
</evidence>
<feature type="transmembrane region" description="Helical" evidence="12">
    <location>
        <begin position="415"/>
        <end position="435"/>
    </location>
</feature>
<feature type="transmembrane region" description="Helical" evidence="12">
    <location>
        <begin position="178"/>
        <end position="200"/>
    </location>
</feature>
<feature type="transmembrane region" description="Helical" evidence="12">
    <location>
        <begin position="37"/>
        <end position="55"/>
    </location>
</feature>
<comment type="similarity">
    <text evidence="3 11">Belongs to the fatty acid desaturase type 1 family.</text>
</comment>
<feature type="domain" description="Fatty acid desaturase" evidence="13">
    <location>
        <begin position="58"/>
        <end position="258"/>
    </location>
</feature>
<evidence type="ECO:0000256" key="2">
    <source>
        <dbReference type="ARBA" id="ARBA00005105"/>
    </source>
</evidence>
<proteinExistence type="inferred from homology"/>
<keyword evidence="11" id="KW-0444">Lipid biosynthesis</keyword>
<organism evidence="14 15">
    <name type="scientific">Brassica napus</name>
    <name type="common">Rape</name>
    <dbReference type="NCBI Taxonomy" id="3708"/>
    <lineage>
        <taxon>Eukaryota</taxon>
        <taxon>Viridiplantae</taxon>
        <taxon>Streptophyta</taxon>
        <taxon>Embryophyta</taxon>
        <taxon>Tracheophyta</taxon>
        <taxon>Spermatophyta</taxon>
        <taxon>Magnoliopsida</taxon>
        <taxon>eudicotyledons</taxon>
        <taxon>Gunneridae</taxon>
        <taxon>Pentapetalae</taxon>
        <taxon>rosids</taxon>
        <taxon>malvids</taxon>
        <taxon>Brassicales</taxon>
        <taxon>Brassicaceae</taxon>
        <taxon>Brassiceae</taxon>
        <taxon>Brassica</taxon>
    </lineage>
</organism>
<dbReference type="PANTHER" id="PTHR11351:SF83">
    <property type="entry name" value="FATTY ACID DESATURASE DOMAIN-CONTAINING PROTEIN"/>
    <property type="match status" value="1"/>
</dbReference>
<keyword evidence="15" id="KW-1185">Reference proteome</keyword>
<evidence type="ECO:0000256" key="11">
    <source>
        <dbReference type="RuleBase" id="RU000581"/>
    </source>
</evidence>
<keyword evidence="4 11" id="KW-0812">Transmembrane</keyword>
<keyword evidence="6 12" id="KW-1133">Transmembrane helix</keyword>
<dbReference type="CDD" id="cd03505">
    <property type="entry name" value="Delta9-FADS-like"/>
    <property type="match status" value="2"/>
</dbReference>
<keyword evidence="10 12" id="KW-0472">Membrane</keyword>
<keyword evidence="7 11" id="KW-0560">Oxidoreductase</keyword>
<evidence type="ECO:0000256" key="1">
    <source>
        <dbReference type="ARBA" id="ARBA00004141"/>
    </source>
</evidence>
<dbReference type="Pfam" id="PF00487">
    <property type="entry name" value="FA_desaturase"/>
    <property type="match status" value="2"/>
</dbReference>
<feature type="transmembrane region" description="Helical" evidence="12">
    <location>
        <begin position="649"/>
        <end position="667"/>
    </location>
</feature>
<evidence type="ECO:0000256" key="3">
    <source>
        <dbReference type="ARBA" id="ARBA00009295"/>
    </source>
</evidence>
<dbReference type="InterPro" id="IPR015876">
    <property type="entry name" value="Acyl-CoA_DS"/>
</dbReference>
<comment type="pathway">
    <text evidence="2">Lipid metabolism; polyunsaturated fatty acid biosynthesis.</text>
</comment>
<keyword evidence="5" id="KW-0276">Fatty acid metabolism</keyword>
<feature type="non-terminal residue" evidence="14">
    <location>
        <position position="877"/>
    </location>
</feature>
<sequence length="877" mass="102010">MSMSSEEENHRKNVEDKAEMGRRKRAIWERKWRRLDIVKAFASFFVHFLCLLAPFNFTWPALRVALVVYTVGGLGITVSYHRNLAHRSFKVPKWLEYLFAYCGLLAIQGDPIDWVSTHRYHHQFTDSDRDPHSPREGFWFSHLLWLFDTGYLVEKCGRRTNVEDLKRQWYYKFLQRTVMYHILAFGFLLYYCGGLSFLTWGMGIGVAMEHHVTCCINSLCHIWGSRTWKTNDTSRNSWHNNHHAFESSARQGLEWWQIDISWYIVRFLEIIGLATDVKLPSESQRRRMALSAMDDTTKEDGSGSSRKPVRKEKRSYIFRKWTWIDVMKASSVGTVHLLCILAPFNFKWEALLFGVILAMMSALSITFSYHRNLAHRSFKLPKWLEYSFAYSALFALQCGGRDNVMDLKQQWFYRFLRNTICLHIMTFWTLVYLWGGLPYLTCGVGVGGTITYHGTGIVNSACHIWGSRAWNTKDTSRGWDHSQWEKAGTTTTMPLKPRLGMDWNGISWYLISFFQALGLATDVKLPSEAQKRKLAFALWEKDKCGILKEAMGIGGSNGASCDLCINSLCHIWGSRTWKTNDTSCNVWYFLMGDATKEDVSGSSRKVVGKKRRAYFFRKWTKIDVMRASSVGTVHFLCLLAPFYFKWEALLFGVILAFLTSLCITFSYHRNLAHRSFKLPKWLEYSFAYFALFALQGHPIDWVSTHRFHHQFTDSDRDPHSPMEGFWFSHVFWIFDTNYIREKCGGRDNVMDLKQQWFYRFLRNTVGLHIMTFWTLVYLWGGLPYLTCGIGAGGAIGYNGTWLINSACHIWGSRAWNTKDTSRNIWWLGPFTMGESWHNNHHAFEASARHGLEWYQALGLATDVKLPSEAQKRKLAFP</sequence>
<evidence type="ECO:0000256" key="9">
    <source>
        <dbReference type="ARBA" id="ARBA00023098"/>
    </source>
</evidence>
<comment type="cofactor">
    <cofactor evidence="11">
        <name>Fe(2+)</name>
        <dbReference type="ChEBI" id="CHEBI:29033"/>
    </cofactor>
</comment>
<evidence type="ECO:0000313" key="15">
    <source>
        <dbReference type="Proteomes" id="UP000824890"/>
    </source>
</evidence>
<gene>
    <name evidence="14" type="ORF">HID58_036887</name>
</gene>
<evidence type="ECO:0000259" key="13">
    <source>
        <dbReference type="Pfam" id="PF00487"/>
    </source>
</evidence>
<keyword evidence="8" id="KW-0408">Iron</keyword>
<feature type="transmembrane region" description="Helical" evidence="12">
    <location>
        <begin position="760"/>
        <end position="780"/>
    </location>
</feature>
<accession>A0ABQ8CB74</accession>
<name>A0ABQ8CB74_BRANA</name>
<keyword evidence="11" id="KW-0275">Fatty acid biosynthesis</keyword>
<evidence type="ECO:0000256" key="7">
    <source>
        <dbReference type="ARBA" id="ARBA00023002"/>
    </source>
</evidence>
<protein>
    <recommendedName>
        <fullName evidence="13">Fatty acid desaturase domain-containing protein</fullName>
    </recommendedName>
</protein>
<feature type="domain" description="Fatty acid desaturase" evidence="13">
    <location>
        <begin position="646"/>
        <end position="854"/>
    </location>
</feature>
<feature type="transmembrane region" description="Helical" evidence="12">
    <location>
        <begin position="61"/>
        <end position="80"/>
    </location>
</feature>
<reference evidence="14 15" key="1">
    <citation type="submission" date="2021-05" db="EMBL/GenBank/DDBJ databases">
        <title>Genome Assembly of Synthetic Allotetraploid Brassica napus Reveals Homoeologous Exchanges between Subgenomes.</title>
        <authorList>
            <person name="Davis J.T."/>
        </authorList>
    </citation>
    <scope>NUCLEOTIDE SEQUENCE [LARGE SCALE GENOMIC DNA]</scope>
    <source>
        <strain evidence="15">cv. Da-Ae</strain>
        <tissue evidence="14">Seedling</tissue>
    </source>
</reference>
<comment type="domain">
    <text evidence="11">The histidine box domains are involved in binding the catalytic metal ions.</text>
</comment>
<evidence type="ECO:0000256" key="5">
    <source>
        <dbReference type="ARBA" id="ARBA00022832"/>
    </source>
</evidence>
<dbReference type="PANTHER" id="PTHR11351">
    <property type="entry name" value="ACYL-COA DESATURASE"/>
    <property type="match status" value="1"/>
</dbReference>
<comment type="subcellular location">
    <subcellularLocation>
        <location evidence="1">Membrane</location>
        <topology evidence="1">Multi-pass membrane protein</topology>
    </subcellularLocation>
</comment>